<keyword evidence="3" id="KW-0378">Hydrolase</keyword>
<evidence type="ECO:0000256" key="2">
    <source>
        <dbReference type="ARBA" id="ARBA00022723"/>
    </source>
</evidence>
<dbReference type="EMBL" id="DSKI01000288">
    <property type="protein sequence ID" value="HEB43134.1"/>
    <property type="molecule type" value="Genomic_DNA"/>
</dbReference>
<dbReference type="GO" id="GO:0009231">
    <property type="term" value="P:riboflavin biosynthetic process"/>
    <property type="evidence" value="ECO:0007669"/>
    <property type="project" value="TreeGrafter"/>
</dbReference>
<dbReference type="AlphaFoldDB" id="A0A7C1NYE2"/>
<keyword evidence="4" id="KW-0862">Zinc</keyword>
<accession>A0A7C1NYE2</accession>
<evidence type="ECO:0000256" key="3">
    <source>
        <dbReference type="ARBA" id="ARBA00022801"/>
    </source>
</evidence>
<comment type="cofactor">
    <cofactor evidence="1">
        <name>Zn(2+)</name>
        <dbReference type="ChEBI" id="CHEBI:29105"/>
    </cofactor>
</comment>
<evidence type="ECO:0000256" key="1">
    <source>
        <dbReference type="ARBA" id="ARBA00001947"/>
    </source>
</evidence>
<dbReference type="PANTHER" id="PTHR35005">
    <property type="entry name" value="3-DEHYDRO-SCYLLO-INOSOSE HYDROLASE"/>
    <property type="match status" value="1"/>
</dbReference>
<protein>
    <submittedName>
        <fullName evidence="7">Creatininase family protein</fullName>
    </submittedName>
</protein>
<evidence type="ECO:0000313" key="7">
    <source>
        <dbReference type="EMBL" id="HEB43134.1"/>
    </source>
</evidence>
<evidence type="ECO:0000256" key="6">
    <source>
        <dbReference type="SAM" id="MobiDB-lite"/>
    </source>
</evidence>
<comment type="caution">
    <text evidence="7">The sequence shown here is derived from an EMBL/GenBank/DDBJ whole genome shotgun (WGS) entry which is preliminary data.</text>
</comment>
<dbReference type="Gene3D" id="3.40.50.10310">
    <property type="entry name" value="Creatininase"/>
    <property type="match status" value="1"/>
</dbReference>
<dbReference type="Pfam" id="PF02633">
    <property type="entry name" value="Creatininase"/>
    <property type="match status" value="1"/>
</dbReference>
<keyword evidence="2" id="KW-0479">Metal-binding</keyword>
<evidence type="ECO:0000256" key="5">
    <source>
        <dbReference type="ARBA" id="ARBA00024029"/>
    </source>
</evidence>
<dbReference type="InterPro" id="IPR024087">
    <property type="entry name" value="Creatininase-like_sf"/>
</dbReference>
<sequence length="237" mass="25858">MGPELLQKTRAIEFLRPSQIRAELAERSLVYLPLGTIEWHCQHLPVGLDGLTAHGVCLRAAKISKGLVWPTLYYGTGGDHGQYPWTVMMDTGDELEGLLRKTLTRLADLAVKRVVLFSGHFADDQLDLIDKLASELSGEKDMSVVATSVNRFDVPGFLPDHAGRFETTLLAGLHPNTIDLGSLAPANPSDEEKSRHDPSHTLWGVIGADPRCSQLKKGPDLVDHIATKLVTLAINGI</sequence>
<feature type="compositionally biased region" description="Basic and acidic residues" evidence="6">
    <location>
        <begin position="190"/>
        <end position="199"/>
    </location>
</feature>
<gene>
    <name evidence="7" type="ORF">ENP70_05410</name>
</gene>
<dbReference type="GO" id="GO:0046872">
    <property type="term" value="F:metal ion binding"/>
    <property type="evidence" value="ECO:0007669"/>
    <property type="project" value="UniProtKB-KW"/>
</dbReference>
<dbReference type="PANTHER" id="PTHR35005:SF1">
    <property type="entry name" value="2-AMINO-5-FORMYLAMINO-6-RIBOSYLAMINOPYRIMIDIN-4(3H)-ONE 5'-MONOPHOSPHATE DEFORMYLASE"/>
    <property type="match status" value="1"/>
</dbReference>
<reference evidence="7" key="1">
    <citation type="journal article" date="2020" name="mSystems">
        <title>Genome- and Community-Level Interaction Insights into Carbon Utilization and Element Cycling Functions of Hydrothermarchaeota in Hydrothermal Sediment.</title>
        <authorList>
            <person name="Zhou Z."/>
            <person name="Liu Y."/>
            <person name="Xu W."/>
            <person name="Pan J."/>
            <person name="Luo Z.H."/>
            <person name="Li M."/>
        </authorList>
    </citation>
    <scope>NUCLEOTIDE SEQUENCE [LARGE SCALE GENOMIC DNA]</scope>
    <source>
        <strain evidence="7">SpSt-243</strain>
    </source>
</reference>
<dbReference type="GO" id="GO:0016811">
    <property type="term" value="F:hydrolase activity, acting on carbon-nitrogen (but not peptide) bonds, in linear amides"/>
    <property type="evidence" value="ECO:0007669"/>
    <property type="project" value="TreeGrafter"/>
</dbReference>
<proteinExistence type="inferred from homology"/>
<feature type="region of interest" description="Disordered" evidence="6">
    <location>
        <begin position="181"/>
        <end position="200"/>
    </location>
</feature>
<dbReference type="SUPFAM" id="SSF102215">
    <property type="entry name" value="Creatininase"/>
    <property type="match status" value="1"/>
</dbReference>
<name>A0A7C1NYE2_9HYPH</name>
<dbReference type="InterPro" id="IPR003785">
    <property type="entry name" value="Creatininase/forma_Hydrolase"/>
</dbReference>
<evidence type="ECO:0000256" key="4">
    <source>
        <dbReference type="ARBA" id="ARBA00022833"/>
    </source>
</evidence>
<organism evidence="7">
    <name type="scientific">Agrobacterium albertimagni</name>
    <dbReference type="NCBI Taxonomy" id="147266"/>
    <lineage>
        <taxon>Bacteria</taxon>
        <taxon>Pseudomonadati</taxon>
        <taxon>Pseudomonadota</taxon>
        <taxon>Alphaproteobacteria</taxon>
        <taxon>Hyphomicrobiales</taxon>
        <taxon>Rhizobiaceae</taxon>
        <taxon>Rhizobium/Agrobacterium group</taxon>
        <taxon>Agrobacterium</taxon>
    </lineage>
</organism>
<comment type="similarity">
    <text evidence="5">Belongs to the creatininase superfamily.</text>
</comment>